<protein>
    <submittedName>
        <fullName evidence="2">Helix-turn-helix domain-containing protein</fullName>
    </submittedName>
</protein>
<feature type="domain" description="Helix-turn-helix" evidence="1">
    <location>
        <begin position="9"/>
        <end position="57"/>
    </location>
</feature>
<sequence>MAAAAITALTVAESADRLGRSKMSVHRLLSSGQLTSAGTAGKTILIDRSSVERIAARGTRRGRAWTAKTAWAALALLSGQNPTWISSSEKSRLKSRLRELDADAVCILARNKDKTIRFRISPDGLAALNDHLIASGAAAMRDKNTAATFGMAGGGGIAEGYVMAGDAQALADAFSMVQDPEGNAIIHEVDFAEPFAAGRAPVAAIAVDMMNSLASRERSAGQRVISELLHA</sequence>
<dbReference type="Pfam" id="PF12728">
    <property type="entry name" value="HTH_17"/>
    <property type="match status" value="1"/>
</dbReference>
<dbReference type="Proteomes" id="UP000664164">
    <property type="component" value="Unassembled WGS sequence"/>
</dbReference>
<name>A0A939HCX0_9MICC</name>
<dbReference type="EMBL" id="JAFNLL010000026">
    <property type="protein sequence ID" value="MBO1268592.1"/>
    <property type="molecule type" value="Genomic_DNA"/>
</dbReference>
<evidence type="ECO:0000259" key="1">
    <source>
        <dbReference type="Pfam" id="PF12728"/>
    </source>
</evidence>
<dbReference type="InterPro" id="IPR041657">
    <property type="entry name" value="HTH_17"/>
</dbReference>
<keyword evidence="3" id="KW-1185">Reference proteome</keyword>
<reference evidence="2" key="1">
    <citation type="submission" date="2021-03" db="EMBL/GenBank/DDBJ databases">
        <title>A new species, PO-11, isolated from a karst cave deposit.</title>
        <authorList>
            <person name="Zhaoxiaoyong W."/>
        </authorList>
    </citation>
    <scope>NUCLEOTIDE SEQUENCE</scope>
    <source>
        <strain evidence="2">PO-11</strain>
    </source>
</reference>
<evidence type="ECO:0000313" key="2">
    <source>
        <dbReference type="EMBL" id="MBO1268592.1"/>
    </source>
</evidence>
<proteinExistence type="predicted"/>
<organism evidence="2 3">
    <name type="scientific">Arthrobacter cavernae</name>
    <dbReference type="NCBI Taxonomy" id="2817681"/>
    <lineage>
        <taxon>Bacteria</taxon>
        <taxon>Bacillati</taxon>
        <taxon>Actinomycetota</taxon>
        <taxon>Actinomycetes</taxon>
        <taxon>Micrococcales</taxon>
        <taxon>Micrococcaceae</taxon>
        <taxon>Arthrobacter</taxon>
    </lineage>
</organism>
<dbReference type="RefSeq" id="WP_207616393.1">
    <property type="nucleotide sequence ID" value="NZ_JAFNLL010000026.1"/>
</dbReference>
<evidence type="ECO:0000313" key="3">
    <source>
        <dbReference type="Proteomes" id="UP000664164"/>
    </source>
</evidence>
<comment type="caution">
    <text evidence="2">The sequence shown here is derived from an EMBL/GenBank/DDBJ whole genome shotgun (WGS) entry which is preliminary data.</text>
</comment>
<gene>
    <name evidence="2" type="ORF">J1902_11500</name>
</gene>
<dbReference type="AlphaFoldDB" id="A0A939HCX0"/>
<accession>A0A939HCX0</accession>